<feature type="region of interest" description="Disordered" evidence="1">
    <location>
        <begin position="80"/>
        <end position="123"/>
    </location>
</feature>
<accession>A0A836HXF2</accession>
<dbReference type="GeneID" id="94287214"/>
<feature type="transmembrane region" description="Helical" evidence="2">
    <location>
        <begin position="215"/>
        <end position="239"/>
    </location>
</feature>
<gene>
    <name evidence="3" type="ORF">JKF63_01088</name>
</gene>
<evidence type="ECO:0000313" key="3">
    <source>
        <dbReference type="EMBL" id="KAG5492510.1"/>
    </source>
</evidence>
<protein>
    <recommendedName>
        <fullName evidence="5">Transmembrane protein</fullName>
    </recommendedName>
</protein>
<keyword evidence="2" id="KW-0812">Transmembrane</keyword>
<evidence type="ECO:0008006" key="5">
    <source>
        <dbReference type="Google" id="ProtNLM"/>
    </source>
</evidence>
<evidence type="ECO:0000256" key="1">
    <source>
        <dbReference type="SAM" id="MobiDB-lite"/>
    </source>
</evidence>
<keyword evidence="2" id="KW-0472">Membrane</keyword>
<evidence type="ECO:0000256" key="2">
    <source>
        <dbReference type="SAM" id="Phobius"/>
    </source>
</evidence>
<dbReference type="KEGG" id="phet:94287214"/>
<comment type="caution">
    <text evidence="3">The sequence shown here is derived from an EMBL/GenBank/DDBJ whole genome shotgun (WGS) entry which is preliminary data.</text>
</comment>
<proteinExistence type="predicted"/>
<reference evidence="3 4" key="1">
    <citation type="submission" date="2021-02" db="EMBL/GenBank/DDBJ databases">
        <title>Porcisia hertigi Genome sequencing and assembly.</title>
        <authorList>
            <person name="Almutairi H."/>
            <person name="Gatherer D."/>
        </authorList>
    </citation>
    <scope>NUCLEOTIDE SEQUENCE [LARGE SCALE GENOMIC DNA]</scope>
    <source>
        <strain evidence="3 4">C119</strain>
    </source>
</reference>
<name>A0A836HXF2_9TRYP</name>
<dbReference type="RefSeq" id="XP_067753294.1">
    <property type="nucleotide sequence ID" value="XM_067897137.1"/>
</dbReference>
<dbReference type="Proteomes" id="UP000674318">
    <property type="component" value="Chromosome 35"/>
</dbReference>
<feature type="compositionally biased region" description="Low complexity" evidence="1">
    <location>
        <begin position="90"/>
        <end position="103"/>
    </location>
</feature>
<sequence>MHNMNRVMAATVACPAVGTHTAWKAQQQLRHGLQGSMSSTPLLSSLPLLRLSTSQMTATAVFPCVQRCQNLKMAVRLQHATPTREATVPSTSAHESSPSVSSSHDNLGGDDVRIDPRRLPGTIPGITQEELAARIVKYHSQRSRQVKEMSAKAVAQEVELMRRSLSPNAFAEYMAHLEEKQKAAAAEEARMAAMSTVELHHYQQKKRRQAARYQWYKTFLVISALLGSTVFLFSLFLFFK</sequence>
<dbReference type="AlphaFoldDB" id="A0A836HXF2"/>
<organism evidence="3 4">
    <name type="scientific">Porcisia hertigi</name>
    <dbReference type="NCBI Taxonomy" id="2761500"/>
    <lineage>
        <taxon>Eukaryota</taxon>
        <taxon>Discoba</taxon>
        <taxon>Euglenozoa</taxon>
        <taxon>Kinetoplastea</taxon>
        <taxon>Metakinetoplastina</taxon>
        <taxon>Trypanosomatida</taxon>
        <taxon>Trypanosomatidae</taxon>
        <taxon>Leishmaniinae</taxon>
        <taxon>Porcisia</taxon>
    </lineage>
</organism>
<dbReference type="OrthoDB" id="273526at2759"/>
<dbReference type="EMBL" id="JAFJZO010000035">
    <property type="protein sequence ID" value="KAG5492510.1"/>
    <property type="molecule type" value="Genomic_DNA"/>
</dbReference>
<keyword evidence="2" id="KW-1133">Transmembrane helix</keyword>
<evidence type="ECO:0000313" key="4">
    <source>
        <dbReference type="Proteomes" id="UP000674318"/>
    </source>
</evidence>
<keyword evidence="4" id="KW-1185">Reference proteome</keyword>